<accession>A0A4Q7PD95</accession>
<evidence type="ECO:0000259" key="2">
    <source>
        <dbReference type="Pfam" id="PF18962"/>
    </source>
</evidence>
<sequence>MKKAFIYFIFFLISFTSVSQTDPPKPDVIFTPYGSSPFWYGEQTSFSLGYKIDADNVNSPICSTRSASVTGNGGATATINPTLDDILVTWGNQKTESQGAKVKITFGSCNNSLFNRSFESQNSYHVMSIIGETPSQINNSSSLNVPICQTNPVSFSISPMAIPNGVGRAASGYEWTIPAGWKFADGTTSNGTGRLFTSANAHTQSFIPNCSSVSGSVTVRAWTNTEGRGTPHYSLPRAIVINRTPSLTITTPNEIKCGVPFLASVQDLPCAVANGYNWNLPSGWTMTGTGRTRTITPAGSTSQTLSVNISLSSGCVVTTSKSITPQNAGTILGPPNESVCSGGSTFSLIDAPTNSSISWTVTPSNRVVTSSGNGSSAFLQPSSNPGTATLRFTVSGACNYVVTKQIKVGPIQTEDIINPAFDSSAGGYPYVCPNGVYVTHISPYNPNYQYEVQVTNGYSTQYGSNPNSFVINIANYSPSQYVDAAVSVRVNNGCGWSQWKTTNLYSDPFSCPPGSGCNPENGDICLLLYPNPSSEEVSVSLLGVEEHEKKTGKSVNEGQVLLYDKNGNLRKVETISKKKTMYIQDLPAGIYILHYRNGNYITKTQLKIEK</sequence>
<proteinExistence type="predicted"/>
<feature type="chain" id="PRO_5020488468" evidence="1">
    <location>
        <begin position="22"/>
        <end position="610"/>
    </location>
</feature>
<reference evidence="4 5" key="1">
    <citation type="submission" date="2019-02" db="EMBL/GenBank/DDBJ databases">
        <title>Genomic Encyclopedia of Archaeal and Bacterial Type Strains, Phase II (KMG-II): from individual species to whole genera.</title>
        <authorList>
            <person name="Goeker M."/>
        </authorList>
    </citation>
    <scope>NUCLEOTIDE SEQUENCE [LARGE SCALE GENOMIC DNA]</scope>
    <source>
        <strain evidence="4 5">DSM 21411</strain>
    </source>
</reference>
<comment type="caution">
    <text evidence="4">The sequence shown here is derived from an EMBL/GenBank/DDBJ whole genome shotgun (WGS) entry which is preliminary data.</text>
</comment>
<dbReference type="InterPro" id="IPR045829">
    <property type="entry name" value="PKD_6"/>
</dbReference>
<feature type="domain" description="Secretion system C-terminal sorting" evidence="2">
    <location>
        <begin position="528"/>
        <end position="603"/>
    </location>
</feature>
<feature type="signal peptide" evidence="1">
    <location>
        <begin position="1"/>
        <end position="21"/>
    </location>
</feature>
<dbReference type="Proteomes" id="UP000292209">
    <property type="component" value="Unassembled WGS sequence"/>
</dbReference>
<evidence type="ECO:0000313" key="4">
    <source>
        <dbReference type="EMBL" id="RZS98336.1"/>
    </source>
</evidence>
<gene>
    <name evidence="4" type="ORF">BC751_3982</name>
</gene>
<keyword evidence="1" id="KW-0732">Signal</keyword>
<protein>
    <submittedName>
        <fullName evidence="4">Putative secreted protein (Por secretion system target)</fullName>
    </submittedName>
</protein>
<dbReference type="NCBIfam" id="TIGR04183">
    <property type="entry name" value="Por_Secre_tail"/>
    <property type="match status" value="1"/>
</dbReference>
<dbReference type="AlphaFoldDB" id="A0A4Q7PD95"/>
<dbReference type="OrthoDB" id="905690at2"/>
<evidence type="ECO:0000259" key="3">
    <source>
        <dbReference type="Pfam" id="PF19408"/>
    </source>
</evidence>
<evidence type="ECO:0000256" key="1">
    <source>
        <dbReference type="SAM" id="SignalP"/>
    </source>
</evidence>
<dbReference type="Pfam" id="PF18962">
    <property type="entry name" value="Por_Secre_tail"/>
    <property type="match status" value="1"/>
</dbReference>
<dbReference type="Pfam" id="PF19408">
    <property type="entry name" value="PKD_6"/>
    <property type="match status" value="1"/>
</dbReference>
<keyword evidence="5" id="KW-1185">Reference proteome</keyword>
<evidence type="ECO:0000313" key="5">
    <source>
        <dbReference type="Proteomes" id="UP000292209"/>
    </source>
</evidence>
<organism evidence="4 5">
    <name type="scientific">Cecembia calidifontis</name>
    <dbReference type="NCBI Taxonomy" id="1187080"/>
    <lineage>
        <taxon>Bacteria</taxon>
        <taxon>Pseudomonadati</taxon>
        <taxon>Bacteroidota</taxon>
        <taxon>Cytophagia</taxon>
        <taxon>Cytophagales</taxon>
        <taxon>Cyclobacteriaceae</taxon>
        <taxon>Cecembia</taxon>
    </lineage>
</organism>
<dbReference type="InterPro" id="IPR026444">
    <property type="entry name" value="Secre_tail"/>
</dbReference>
<dbReference type="EMBL" id="SGXG01000001">
    <property type="protein sequence ID" value="RZS98336.1"/>
    <property type="molecule type" value="Genomic_DNA"/>
</dbReference>
<name>A0A4Q7PD95_9BACT</name>
<dbReference type="RefSeq" id="WP_130277059.1">
    <property type="nucleotide sequence ID" value="NZ_SGXG01000001.1"/>
</dbReference>
<feature type="domain" description="PKD-like" evidence="3">
    <location>
        <begin position="271"/>
        <end position="323"/>
    </location>
</feature>